<evidence type="ECO:0000259" key="1">
    <source>
        <dbReference type="Pfam" id="PF20237"/>
    </source>
</evidence>
<dbReference type="Proteomes" id="UP001369815">
    <property type="component" value="Unassembled WGS sequence"/>
</dbReference>
<feature type="domain" description="DUF6594" evidence="1">
    <location>
        <begin position="89"/>
        <end position="259"/>
    </location>
</feature>
<evidence type="ECO:0000313" key="3">
    <source>
        <dbReference type="Proteomes" id="UP001369815"/>
    </source>
</evidence>
<dbReference type="AlphaFoldDB" id="A0AAX6MHV6"/>
<proteinExistence type="predicted"/>
<reference evidence="2 3" key="1">
    <citation type="journal article" date="2024" name="Front Chem Biol">
        <title>Unveiling the potential of Daldinia eschscholtzii MFLUCC 19-0629 through bioactivity and bioinformatics studies for enhanced sustainable agriculture production.</title>
        <authorList>
            <person name="Brooks S."/>
            <person name="Weaver J.A."/>
            <person name="Klomchit A."/>
            <person name="Alharthi S.A."/>
            <person name="Onlamun T."/>
            <person name="Nurani R."/>
            <person name="Vong T.K."/>
            <person name="Alberti F."/>
            <person name="Greco C."/>
        </authorList>
    </citation>
    <scope>NUCLEOTIDE SEQUENCE [LARGE SCALE GENOMIC DNA]</scope>
    <source>
        <strain evidence="2">MFLUCC 19-0629</strain>
    </source>
</reference>
<dbReference type="Pfam" id="PF20237">
    <property type="entry name" value="DUF6594"/>
    <property type="match status" value="1"/>
</dbReference>
<organism evidence="2 3">
    <name type="scientific">Daldinia eschscholtzii</name>
    <dbReference type="NCBI Taxonomy" id="292717"/>
    <lineage>
        <taxon>Eukaryota</taxon>
        <taxon>Fungi</taxon>
        <taxon>Dikarya</taxon>
        <taxon>Ascomycota</taxon>
        <taxon>Pezizomycotina</taxon>
        <taxon>Sordariomycetes</taxon>
        <taxon>Xylariomycetidae</taxon>
        <taxon>Xylariales</taxon>
        <taxon>Hypoxylaceae</taxon>
        <taxon>Daldinia</taxon>
    </lineage>
</organism>
<gene>
    <name evidence="2" type="ORF">Daesc_006533</name>
</gene>
<accession>A0AAX6MHV6</accession>
<evidence type="ECO:0000313" key="2">
    <source>
        <dbReference type="EMBL" id="KAK6952007.1"/>
    </source>
</evidence>
<protein>
    <recommendedName>
        <fullName evidence="1">DUF6594 domain-containing protein</fullName>
    </recommendedName>
</protein>
<comment type="caution">
    <text evidence="2">The sequence shown here is derived from an EMBL/GenBank/DDBJ whole genome shotgun (WGS) entry which is preliminary data.</text>
</comment>
<dbReference type="EMBL" id="JBANMG010000006">
    <property type="protein sequence ID" value="KAK6952007.1"/>
    <property type="molecule type" value="Genomic_DNA"/>
</dbReference>
<sequence length="263" mass="30232">MAISSGAIPILPLNNAQLHNGNVARQASTAHSNPQETTREPLNYHSIYERIASVKRAAGLEKDDFYTDEDVLNYSPHGWPSIASQQMYFGNHNSHRGFDPLTHYILTSYELKLSVIEDELDRMNCEDSETGGKSLRSLPFSRKQFITCCRQGVGHLSLQCPKPNLDELDREIQRDNLIISARILLREYLQLLLLHRDIKKLPRVSRAAHEVHFELARKGQNFDDEACAFQRYIDDFVSTEPDAYFGRLESLLYYISSHWFMVS</sequence>
<keyword evidence="3" id="KW-1185">Reference proteome</keyword>
<name>A0AAX6MHV6_9PEZI</name>
<dbReference type="InterPro" id="IPR046529">
    <property type="entry name" value="DUF6594"/>
</dbReference>